<dbReference type="OrthoDB" id="2290206at2"/>
<dbReference type="PROSITE" id="PS51736">
    <property type="entry name" value="RECOMBINASES_3"/>
    <property type="match status" value="1"/>
</dbReference>
<keyword evidence="2" id="KW-0238">DNA-binding</keyword>
<dbReference type="AlphaFoldDB" id="A0A327XQN8"/>
<dbReference type="InterPro" id="IPR006119">
    <property type="entry name" value="Resolv_N"/>
</dbReference>
<dbReference type="InterPro" id="IPR050639">
    <property type="entry name" value="SSR_resolvase"/>
</dbReference>
<organism evidence="8 9">
    <name type="scientific">Salipiger aestuarii</name>
    <dbReference type="NCBI Taxonomy" id="568098"/>
    <lineage>
        <taxon>Bacteria</taxon>
        <taxon>Pseudomonadati</taxon>
        <taxon>Pseudomonadota</taxon>
        <taxon>Alphaproteobacteria</taxon>
        <taxon>Rhodobacterales</taxon>
        <taxon>Roseobacteraceae</taxon>
        <taxon>Salipiger</taxon>
    </lineage>
</organism>
<dbReference type="Gene3D" id="3.40.50.1390">
    <property type="entry name" value="Resolvase, N-terminal catalytic domain"/>
    <property type="match status" value="1"/>
</dbReference>
<dbReference type="RefSeq" id="WP_083840600.1">
    <property type="nucleotide sequence ID" value="NZ_LIGK01000053.1"/>
</dbReference>
<dbReference type="PANTHER" id="PTHR30461">
    <property type="entry name" value="DNA-INVERTASE FROM LAMBDOID PROPHAGE"/>
    <property type="match status" value="1"/>
</dbReference>
<sequence length="265" mass="29053">MSPLGYTSKDSQKYLERVSVRVSNHQRTCYLTINTLTDTCGVSATQTILYARVSTADQTAAHQRKHAEDEGFTIDRIVADEGVSGVSVPFAERPEARRLFDLLRRGDTLVVRWVDRLGRDYEDVTKTIRAFMEAGVVVKTVINRFTFDGATDKAIEKAVRDSLIAFMAATAQAQAEATKAAQRAGIDHQRTADAALTSDDPSRRYKGRAPSYDRATFNRIVSALDAPEGANVAALARECGVSRQAILRIKADPNAADAALSKWGR</sequence>
<dbReference type="GO" id="GO:0000150">
    <property type="term" value="F:DNA strand exchange activity"/>
    <property type="evidence" value="ECO:0007669"/>
    <property type="project" value="InterPro"/>
</dbReference>
<dbReference type="CDD" id="cd03768">
    <property type="entry name" value="SR_ResInv"/>
    <property type="match status" value="1"/>
</dbReference>
<keyword evidence="3" id="KW-0233">DNA recombination</keyword>
<keyword evidence="1" id="KW-0229">DNA integration</keyword>
<dbReference type="EMBL" id="QLMG01000052">
    <property type="protein sequence ID" value="RAK10994.1"/>
    <property type="molecule type" value="Genomic_DNA"/>
</dbReference>
<dbReference type="Pfam" id="PF00239">
    <property type="entry name" value="Resolvase"/>
    <property type="match status" value="1"/>
</dbReference>
<evidence type="ECO:0000313" key="9">
    <source>
        <dbReference type="Proteomes" id="UP000249165"/>
    </source>
</evidence>
<feature type="domain" description="Resolvase/invertase-type recombinase catalytic" evidence="7">
    <location>
        <begin position="46"/>
        <end position="193"/>
    </location>
</feature>
<gene>
    <name evidence="8" type="ORF">ATI53_10522</name>
</gene>
<protein>
    <submittedName>
        <fullName evidence="8">DNA invertase Pin-like site-specific DNA recombinase</fullName>
    </submittedName>
</protein>
<dbReference type="Gene3D" id="1.10.10.60">
    <property type="entry name" value="Homeodomain-like"/>
    <property type="match status" value="1"/>
</dbReference>
<evidence type="ECO:0000256" key="6">
    <source>
        <dbReference type="SAM" id="MobiDB-lite"/>
    </source>
</evidence>
<dbReference type="SMART" id="SM00857">
    <property type="entry name" value="Resolvase"/>
    <property type="match status" value="1"/>
</dbReference>
<evidence type="ECO:0000256" key="3">
    <source>
        <dbReference type="ARBA" id="ARBA00023172"/>
    </source>
</evidence>
<dbReference type="InterPro" id="IPR006118">
    <property type="entry name" value="Recombinase_CS"/>
</dbReference>
<evidence type="ECO:0000256" key="4">
    <source>
        <dbReference type="PIRSR" id="PIRSR606118-50"/>
    </source>
</evidence>
<dbReference type="SUPFAM" id="SSF53041">
    <property type="entry name" value="Resolvase-like"/>
    <property type="match status" value="1"/>
</dbReference>
<dbReference type="GO" id="GO:0015074">
    <property type="term" value="P:DNA integration"/>
    <property type="evidence" value="ECO:0007669"/>
    <property type="project" value="UniProtKB-KW"/>
</dbReference>
<dbReference type="PROSITE" id="PS00397">
    <property type="entry name" value="RECOMBINASES_1"/>
    <property type="match status" value="1"/>
</dbReference>
<keyword evidence="9" id="KW-1185">Reference proteome</keyword>
<dbReference type="PANTHER" id="PTHR30461:SF2">
    <property type="entry name" value="SERINE RECOMBINASE PINE-RELATED"/>
    <property type="match status" value="1"/>
</dbReference>
<dbReference type="GO" id="GO:0003677">
    <property type="term" value="F:DNA binding"/>
    <property type="evidence" value="ECO:0007669"/>
    <property type="project" value="UniProtKB-KW"/>
</dbReference>
<comment type="caution">
    <text evidence="8">The sequence shown here is derived from an EMBL/GenBank/DDBJ whole genome shotgun (WGS) entry which is preliminary data.</text>
</comment>
<dbReference type="Proteomes" id="UP000249165">
    <property type="component" value="Unassembled WGS sequence"/>
</dbReference>
<proteinExistence type="predicted"/>
<dbReference type="PROSITE" id="PS00398">
    <property type="entry name" value="RECOMBINASES_2"/>
    <property type="match status" value="1"/>
</dbReference>
<reference evidence="8 9" key="1">
    <citation type="submission" date="2018-06" db="EMBL/GenBank/DDBJ databases">
        <title>Genomic Encyclopedia of Archaeal and Bacterial Type Strains, Phase II (KMG-II): from individual species to whole genera.</title>
        <authorList>
            <person name="Goeker M."/>
        </authorList>
    </citation>
    <scope>NUCLEOTIDE SEQUENCE [LARGE SCALE GENOMIC DNA]</scope>
    <source>
        <strain evidence="8 9">DSM 22011</strain>
    </source>
</reference>
<evidence type="ECO:0000313" key="8">
    <source>
        <dbReference type="EMBL" id="RAK10994.1"/>
    </source>
</evidence>
<evidence type="ECO:0000256" key="1">
    <source>
        <dbReference type="ARBA" id="ARBA00022908"/>
    </source>
</evidence>
<dbReference type="InterPro" id="IPR036162">
    <property type="entry name" value="Resolvase-like_N_sf"/>
</dbReference>
<name>A0A327XQN8_9RHOB</name>
<evidence type="ECO:0000256" key="2">
    <source>
        <dbReference type="ARBA" id="ARBA00023125"/>
    </source>
</evidence>
<accession>A0A327XQN8</accession>
<evidence type="ECO:0000256" key="5">
    <source>
        <dbReference type="PROSITE-ProRule" id="PRU10137"/>
    </source>
</evidence>
<feature type="active site" description="O-(5'-phospho-DNA)-serine intermediate" evidence="4 5">
    <location>
        <position position="54"/>
    </location>
</feature>
<feature type="region of interest" description="Disordered" evidence="6">
    <location>
        <begin position="183"/>
        <end position="209"/>
    </location>
</feature>
<evidence type="ECO:0000259" key="7">
    <source>
        <dbReference type="PROSITE" id="PS51736"/>
    </source>
</evidence>